<feature type="transmembrane region" description="Helical" evidence="6">
    <location>
        <begin position="188"/>
        <end position="210"/>
    </location>
</feature>
<evidence type="ECO:0000313" key="8">
    <source>
        <dbReference type="Proteomes" id="UP000429211"/>
    </source>
</evidence>
<dbReference type="GO" id="GO:0005886">
    <property type="term" value="C:plasma membrane"/>
    <property type="evidence" value="ECO:0007669"/>
    <property type="project" value="UniProtKB-SubCell"/>
</dbReference>
<feature type="transmembrane region" description="Helical" evidence="6">
    <location>
        <begin position="157"/>
        <end position="176"/>
    </location>
</feature>
<dbReference type="GO" id="GO:0022857">
    <property type="term" value="F:transmembrane transporter activity"/>
    <property type="evidence" value="ECO:0007669"/>
    <property type="project" value="InterPro"/>
</dbReference>
<dbReference type="Pfam" id="PF13520">
    <property type="entry name" value="AA_permease_2"/>
    <property type="match status" value="1"/>
</dbReference>
<dbReference type="PANTHER" id="PTHR42770">
    <property type="entry name" value="AMINO ACID TRANSPORTER-RELATED"/>
    <property type="match status" value="1"/>
</dbReference>
<feature type="transmembrane region" description="Helical" evidence="6">
    <location>
        <begin position="126"/>
        <end position="151"/>
    </location>
</feature>
<dbReference type="InterPro" id="IPR002293">
    <property type="entry name" value="AA/rel_permease1"/>
</dbReference>
<feature type="transmembrane region" description="Helical" evidence="6">
    <location>
        <begin position="466"/>
        <end position="485"/>
    </location>
</feature>
<evidence type="ECO:0000256" key="3">
    <source>
        <dbReference type="ARBA" id="ARBA00022692"/>
    </source>
</evidence>
<comment type="subcellular location">
    <subcellularLocation>
        <location evidence="1">Cell membrane</location>
        <topology evidence="1">Multi-pass membrane protein</topology>
    </subcellularLocation>
</comment>
<accession>A0A7J5THJ3</accession>
<keyword evidence="4 6" id="KW-1133">Transmembrane helix</keyword>
<dbReference type="EMBL" id="WDPD01000005">
    <property type="protein sequence ID" value="KAB7460686.1"/>
    <property type="molecule type" value="Genomic_DNA"/>
</dbReference>
<feature type="transmembrane region" description="Helical" evidence="6">
    <location>
        <begin position="321"/>
        <end position="348"/>
    </location>
</feature>
<feature type="transmembrane region" description="Helical" evidence="6">
    <location>
        <begin position="396"/>
        <end position="418"/>
    </location>
</feature>
<name>A0A7J5THJ3_9BIFI</name>
<feature type="transmembrane region" description="Helical" evidence="6">
    <location>
        <begin position="45"/>
        <end position="63"/>
    </location>
</feature>
<sequence>MMPHGSVFTGYFSADIFKGESMADNRMKQKERPPSAEGNGLQKSLKLIFVYTVATGSIFTYVSYWDSVFFSYCGAGTFLAFALMTVAILPTALVYSEISPLFKTAGGELIYNTVGFNKHVGFLASWLIMAAWISVPPAVVMAVATFISKLFNLNLNFQTTVIIGVVFLLLIFIMSLQDVQFLVKAQAFCLFANIATTLITAALILTSGHWSIANLADMFSFSSKASTLGIPAWIIGMALLITPYFGFETVPQMVEEGDFPINNTKKAICGSVLTCGAIYTIFFFCVAGLAPVKDLLAGDAANGFMTITAMQNLLGWKFWPIVYGCISILLGMTASILGFWMSTVRMLYSMGKKNFLPEVFTKVNKHQQPILPNIFLLAISLTFILLQNAGSFMNDFFNLMSFGCACAYALTMISAVRIHHRHPEWYANNRNVVPGGDLFRVLAMVIMVCIAFFCTLGQGVGSWISFAVYLGIGVAIWLWMVLVRWRNSKVVIETLDGEVEF</sequence>
<dbReference type="Proteomes" id="UP000429211">
    <property type="component" value="Unassembled WGS sequence"/>
</dbReference>
<reference evidence="7 8" key="1">
    <citation type="journal article" date="2019" name="Nat. Med.">
        <title>A library of human gut bacterial isolates paired with longitudinal multiomics data enables mechanistic microbiome research.</title>
        <authorList>
            <person name="Poyet M."/>
            <person name="Groussin M."/>
            <person name="Gibbons S.M."/>
            <person name="Avila-Pacheco J."/>
            <person name="Jiang X."/>
            <person name="Kearney S.M."/>
            <person name="Perrotta A.R."/>
            <person name="Berdy B."/>
            <person name="Zhao S."/>
            <person name="Lieberman T.D."/>
            <person name="Swanson P.K."/>
            <person name="Smith M."/>
            <person name="Roesemann S."/>
            <person name="Alexander J.E."/>
            <person name="Rich S.A."/>
            <person name="Livny J."/>
            <person name="Vlamakis H."/>
            <person name="Clish C."/>
            <person name="Bullock K."/>
            <person name="Deik A."/>
            <person name="Scott J."/>
            <person name="Pierce K.A."/>
            <person name="Xavier R.J."/>
            <person name="Alm E.J."/>
        </authorList>
    </citation>
    <scope>NUCLEOTIDE SEQUENCE [LARGE SCALE GENOMIC DNA]</scope>
    <source>
        <strain evidence="7 8">BIOML-A2</strain>
    </source>
</reference>
<dbReference type="InterPro" id="IPR050367">
    <property type="entry name" value="APC_superfamily"/>
</dbReference>
<evidence type="ECO:0000256" key="4">
    <source>
        <dbReference type="ARBA" id="ARBA00022989"/>
    </source>
</evidence>
<evidence type="ECO:0000256" key="6">
    <source>
        <dbReference type="SAM" id="Phobius"/>
    </source>
</evidence>
<evidence type="ECO:0000256" key="2">
    <source>
        <dbReference type="ARBA" id="ARBA00022475"/>
    </source>
</evidence>
<feature type="transmembrane region" description="Helical" evidence="6">
    <location>
        <begin position="369"/>
        <end position="390"/>
    </location>
</feature>
<feature type="transmembrane region" description="Helical" evidence="6">
    <location>
        <begin position="69"/>
        <end position="95"/>
    </location>
</feature>
<organism evidence="7 8">
    <name type="scientific">Bifidobacterium dentium</name>
    <dbReference type="NCBI Taxonomy" id="1689"/>
    <lineage>
        <taxon>Bacteria</taxon>
        <taxon>Bacillati</taxon>
        <taxon>Actinomycetota</taxon>
        <taxon>Actinomycetes</taxon>
        <taxon>Bifidobacteriales</taxon>
        <taxon>Bifidobacteriaceae</taxon>
        <taxon>Bifidobacterium</taxon>
    </lineage>
</organism>
<keyword evidence="2" id="KW-1003">Cell membrane</keyword>
<evidence type="ECO:0000256" key="1">
    <source>
        <dbReference type="ARBA" id="ARBA00004651"/>
    </source>
</evidence>
<proteinExistence type="predicted"/>
<keyword evidence="5 6" id="KW-0472">Membrane</keyword>
<dbReference type="PANTHER" id="PTHR42770:SF7">
    <property type="entry name" value="MEMBRANE PROTEIN"/>
    <property type="match status" value="1"/>
</dbReference>
<feature type="transmembrane region" description="Helical" evidence="6">
    <location>
        <begin position="230"/>
        <end position="247"/>
    </location>
</feature>
<feature type="transmembrane region" description="Helical" evidence="6">
    <location>
        <begin position="268"/>
        <end position="290"/>
    </location>
</feature>
<evidence type="ECO:0000256" key="5">
    <source>
        <dbReference type="ARBA" id="ARBA00023136"/>
    </source>
</evidence>
<gene>
    <name evidence="7" type="ORF">GBB04_06405</name>
</gene>
<protein>
    <submittedName>
        <fullName evidence="7">APC family permease</fullName>
    </submittedName>
</protein>
<dbReference type="Gene3D" id="1.20.1740.10">
    <property type="entry name" value="Amino acid/polyamine transporter I"/>
    <property type="match status" value="1"/>
</dbReference>
<feature type="transmembrane region" description="Helical" evidence="6">
    <location>
        <begin position="438"/>
        <end position="460"/>
    </location>
</feature>
<keyword evidence="3 6" id="KW-0812">Transmembrane</keyword>
<dbReference type="PIRSF" id="PIRSF006060">
    <property type="entry name" value="AA_transporter"/>
    <property type="match status" value="1"/>
</dbReference>
<evidence type="ECO:0000313" key="7">
    <source>
        <dbReference type="EMBL" id="KAB7460686.1"/>
    </source>
</evidence>
<comment type="caution">
    <text evidence="7">The sequence shown here is derived from an EMBL/GenBank/DDBJ whole genome shotgun (WGS) entry which is preliminary data.</text>
</comment>
<dbReference type="AlphaFoldDB" id="A0A7J5THJ3"/>